<evidence type="ECO:0000259" key="7">
    <source>
        <dbReference type="Pfam" id="PF01386"/>
    </source>
</evidence>
<feature type="domain" description="Large ribosomal subunit protein bL25 beta" evidence="8">
    <location>
        <begin position="105"/>
        <end position="189"/>
    </location>
</feature>
<dbReference type="InterPro" id="IPR011035">
    <property type="entry name" value="Ribosomal_bL25/Gln-tRNA_synth"/>
</dbReference>
<gene>
    <name evidence="5" type="primary">rplY</name>
    <name evidence="5" type="synonym">ctc</name>
    <name evidence="9" type="ORF">ABFZ84_11700</name>
</gene>
<keyword evidence="4 5" id="KW-0687">Ribonucleoprotein</keyword>
<dbReference type="GO" id="GO:0005840">
    <property type="term" value="C:ribosome"/>
    <property type="evidence" value="ECO:0007669"/>
    <property type="project" value="UniProtKB-KW"/>
</dbReference>
<protein>
    <recommendedName>
        <fullName evidence="5">Large ribosomal subunit protein bL25</fullName>
    </recommendedName>
    <alternativeName>
        <fullName evidence="5">General stress protein CTC</fullName>
    </alternativeName>
</protein>
<evidence type="ECO:0000256" key="4">
    <source>
        <dbReference type="ARBA" id="ARBA00023274"/>
    </source>
</evidence>
<dbReference type="InterPro" id="IPR029751">
    <property type="entry name" value="Ribosomal_L25_dom"/>
</dbReference>
<evidence type="ECO:0000313" key="9">
    <source>
        <dbReference type="EMBL" id="MEX6634208.1"/>
    </source>
</evidence>
<dbReference type="Proteomes" id="UP001560685">
    <property type="component" value="Unassembled WGS sequence"/>
</dbReference>
<name>A0ABV3Z6U6_9PROT</name>
<organism evidence="9 10">
    <name type="scientific">Hyphococcus lacteus</name>
    <dbReference type="NCBI Taxonomy" id="3143536"/>
    <lineage>
        <taxon>Bacteria</taxon>
        <taxon>Pseudomonadati</taxon>
        <taxon>Pseudomonadota</taxon>
        <taxon>Alphaproteobacteria</taxon>
        <taxon>Parvularculales</taxon>
        <taxon>Parvularculaceae</taxon>
        <taxon>Hyphococcus</taxon>
    </lineage>
</organism>
<dbReference type="SUPFAM" id="SSF50715">
    <property type="entry name" value="Ribosomal protein L25-like"/>
    <property type="match status" value="1"/>
</dbReference>
<dbReference type="Pfam" id="PF01386">
    <property type="entry name" value="Ribosomal_L25p"/>
    <property type="match status" value="1"/>
</dbReference>
<dbReference type="InterPro" id="IPR020930">
    <property type="entry name" value="Ribosomal_uL5_bac-type"/>
</dbReference>
<evidence type="ECO:0000256" key="2">
    <source>
        <dbReference type="ARBA" id="ARBA00022884"/>
    </source>
</evidence>
<evidence type="ECO:0000313" key="10">
    <source>
        <dbReference type="Proteomes" id="UP001560685"/>
    </source>
</evidence>
<keyword evidence="1 5" id="KW-0699">rRNA-binding</keyword>
<dbReference type="Gene3D" id="2.40.240.10">
    <property type="entry name" value="Ribosomal Protein L25, Chain P"/>
    <property type="match status" value="1"/>
</dbReference>
<dbReference type="PANTHER" id="PTHR33284:SF1">
    <property type="entry name" value="RIBOSOMAL PROTEIN L25_GLN-TRNA SYNTHETASE, ANTI-CODON-BINDING DOMAIN-CONTAINING PROTEIN"/>
    <property type="match status" value="1"/>
</dbReference>
<dbReference type="InterPro" id="IPR001021">
    <property type="entry name" value="Ribosomal_bL25_long"/>
</dbReference>
<dbReference type="CDD" id="cd00495">
    <property type="entry name" value="Ribosomal_L25_TL5_CTC"/>
    <property type="match status" value="1"/>
</dbReference>
<dbReference type="InterPro" id="IPR020056">
    <property type="entry name" value="Rbsml_bL25/Gln-tRNA_synth_N"/>
</dbReference>
<reference evidence="9 10" key="1">
    <citation type="submission" date="2024-05" db="EMBL/GenBank/DDBJ databases">
        <title>Three bacterial strains, DH-69, EH-24, and ECK-19 isolated from coastal sediments.</title>
        <authorList>
            <person name="Ye Y.-Q."/>
            <person name="Du Z.-J."/>
        </authorList>
    </citation>
    <scope>NUCLEOTIDE SEQUENCE [LARGE SCALE GENOMIC DNA]</scope>
    <source>
        <strain evidence="9 10">ECK-19</strain>
    </source>
</reference>
<feature type="region of interest" description="Disordered" evidence="6">
    <location>
        <begin position="190"/>
        <end position="216"/>
    </location>
</feature>
<dbReference type="Gene3D" id="2.170.120.20">
    <property type="entry name" value="Ribosomal protein L25, beta domain"/>
    <property type="match status" value="1"/>
</dbReference>
<keyword evidence="3 5" id="KW-0689">Ribosomal protein</keyword>
<evidence type="ECO:0000256" key="6">
    <source>
        <dbReference type="SAM" id="MobiDB-lite"/>
    </source>
</evidence>
<keyword evidence="10" id="KW-1185">Reference proteome</keyword>
<sequence>MATTEVFYCEARNKTGTGGARAARREGWVPGVLYGGDQDPVAVNLRSNEITKAFKTGRLISHLANIDVPGEDGQQPVIARAVQIHPVKGLPMHVDLMRVNEKTRIDVAVPVRFINEEESPGLKKGGVLNVVRHAVEVYAPATSIPEIFEIDVTGLEVGDSIHASAIKLPEGVTHVITDRDFTIATIAAPSALRSSDDASSEEETEEVAEGEEAKEE</sequence>
<proteinExistence type="inferred from homology"/>
<evidence type="ECO:0000256" key="5">
    <source>
        <dbReference type="HAMAP-Rule" id="MF_01334"/>
    </source>
</evidence>
<comment type="function">
    <text evidence="5">This is one of the proteins that binds to the 5S RNA in the ribosome where it forms part of the central protuberance.</text>
</comment>
<dbReference type="PANTHER" id="PTHR33284">
    <property type="entry name" value="RIBOSOMAL PROTEIN L25/GLN-TRNA SYNTHETASE, ANTI-CODON-BINDING DOMAIN-CONTAINING PROTEIN"/>
    <property type="match status" value="1"/>
</dbReference>
<dbReference type="InterPro" id="IPR037121">
    <property type="entry name" value="Ribosomal_bL25_C"/>
</dbReference>
<dbReference type="HAMAP" id="MF_01334">
    <property type="entry name" value="Ribosomal_bL25_CTC"/>
    <property type="match status" value="1"/>
</dbReference>
<evidence type="ECO:0000256" key="3">
    <source>
        <dbReference type="ARBA" id="ARBA00022980"/>
    </source>
</evidence>
<dbReference type="EMBL" id="JBEHZE010000001">
    <property type="protein sequence ID" value="MEX6634208.1"/>
    <property type="molecule type" value="Genomic_DNA"/>
</dbReference>
<dbReference type="NCBIfam" id="NF004128">
    <property type="entry name" value="PRK05618.1-2"/>
    <property type="match status" value="1"/>
</dbReference>
<dbReference type="Pfam" id="PF14693">
    <property type="entry name" value="Ribosomal_TL5_C"/>
    <property type="match status" value="1"/>
</dbReference>
<comment type="caution">
    <text evidence="9">The sequence shown here is derived from an EMBL/GenBank/DDBJ whole genome shotgun (WGS) entry which is preliminary data.</text>
</comment>
<dbReference type="RefSeq" id="WP_369314197.1">
    <property type="nucleotide sequence ID" value="NZ_JBEHZE010000001.1"/>
</dbReference>
<comment type="subunit">
    <text evidence="5">Part of the 50S ribosomal subunit; part of the 5S rRNA/L5/L18/L25 subcomplex. Contacts the 5S rRNA. Binds to the 5S rRNA independently of L5 and L18.</text>
</comment>
<accession>A0ABV3Z6U6</accession>
<feature type="compositionally biased region" description="Acidic residues" evidence="6">
    <location>
        <begin position="198"/>
        <end position="216"/>
    </location>
</feature>
<dbReference type="NCBIfam" id="TIGR00731">
    <property type="entry name" value="bL25_bact_ctc"/>
    <property type="match status" value="1"/>
</dbReference>
<evidence type="ECO:0000256" key="1">
    <source>
        <dbReference type="ARBA" id="ARBA00022730"/>
    </source>
</evidence>
<evidence type="ECO:0000259" key="8">
    <source>
        <dbReference type="Pfam" id="PF14693"/>
    </source>
</evidence>
<feature type="domain" description="Large ribosomal subunit protein bL25 L25" evidence="7">
    <location>
        <begin position="9"/>
        <end position="96"/>
    </location>
</feature>
<comment type="similarity">
    <text evidence="5">Belongs to the bacterial ribosomal protein bL25 family. CTC subfamily.</text>
</comment>
<dbReference type="InterPro" id="IPR020057">
    <property type="entry name" value="Ribosomal_bL25_b-dom"/>
</dbReference>
<keyword evidence="2 5" id="KW-0694">RNA-binding</keyword>